<dbReference type="EMBL" id="JAJFAZ020000006">
    <property type="protein sequence ID" value="KAI5324212.1"/>
    <property type="molecule type" value="Genomic_DNA"/>
</dbReference>
<protein>
    <recommendedName>
        <fullName evidence="1">Serine hydroxymethyltransferase-like domain-containing protein</fullName>
    </recommendedName>
</protein>
<keyword evidence="3" id="KW-1185">Reference proteome</keyword>
<evidence type="ECO:0000313" key="2">
    <source>
        <dbReference type="EMBL" id="KAI5324212.1"/>
    </source>
</evidence>
<name>A0AAD4VI02_PRUDU</name>
<dbReference type="SUPFAM" id="SSF53383">
    <property type="entry name" value="PLP-dependent transferases"/>
    <property type="match status" value="1"/>
</dbReference>
<dbReference type="InterPro" id="IPR015424">
    <property type="entry name" value="PyrdxlP-dep_Trfase"/>
</dbReference>
<evidence type="ECO:0000313" key="3">
    <source>
        <dbReference type="Proteomes" id="UP001054821"/>
    </source>
</evidence>
<feature type="domain" description="Serine hydroxymethyltransferase-like" evidence="1">
    <location>
        <begin position="150"/>
        <end position="180"/>
    </location>
</feature>
<dbReference type="Pfam" id="PF00464">
    <property type="entry name" value="SHMT"/>
    <property type="match status" value="1"/>
</dbReference>
<evidence type="ECO:0000259" key="1">
    <source>
        <dbReference type="Pfam" id="PF00464"/>
    </source>
</evidence>
<organism evidence="2 3">
    <name type="scientific">Prunus dulcis</name>
    <name type="common">Almond</name>
    <name type="synonym">Amygdalus dulcis</name>
    <dbReference type="NCBI Taxonomy" id="3755"/>
    <lineage>
        <taxon>Eukaryota</taxon>
        <taxon>Viridiplantae</taxon>
        <taxon>Streptophyta</taxon>
        <taxon>Embryophyta</taxon>
        <taxon>Tracheophyta</taxon>
        <taxon>Spermatophyta</taxon>
        <taxon>Magnoliopsida</taxon>
        <taxon>eudicotyledons</taxon>
        <taxon>Gunneridae</taxon>
        <taxon>Pentapetalae</taxon>
        <taxon>rosids</taxon>
        <taxon>fabids</taxon>
        <taxon>Rosales</taxon>
        <taxon>Rosaceae</taxon>
        <taxon>Amygdaloideae</taxon>
        <taxon>Amygdaleae</taxon>
        <taxon>Prunus</taxon>
    </lineage>
</organism>
<accession>A0AAD4VI02</accession>
<sequence>MAMALGLRWLSSSGDKPIRPLFNTSSHYYMVLSTFSLVLCCWVLCCHRMPDNFTTLFSTYARSVLWKHFGWIQQNGEQLCERTWHSNHLPGATERISCQKSLKAGEYYDVETRLEIFYRLKVEVTIENKEEEKEEEDCVYHKKDRWGSSSYVAANVQPLSGSPANFQVYTALLKPHDRITRSSLWWTSFSWLSD</sequence>
<reference evidence="2 3" key="1">
    <citation type="journal article" date="2022" name="G3 (Bethesda)">
        <title>Whole-genome sequence and methylome profiling of the almond [Prunus dulcis (Mill.) D.A. Webb] cultivar 'Nonpareil'.</title>
        <authorList>
            <person name="D'Amico-Willman K.M."/>
            <person name="Ouma W.Z."/>
            <person name="Meulia T."/>
            <person name="Sideli G.M."/>
            <person name="Gradziel T.M."/>
            <person name="Fresnedo-Ramirez J."/>
        </authorList>
    </citation>
    <scope>NUCLEOTIDE SEQUENCE [LARGE SCALE GENOMIC DNA]</scope>
    <source>
        <strain evidence="2">Clone GOH B32 T37-40</strain>
    </source>
</reference>
<comment type="caution">
    <text evidence="2">The sequence shown here is derived from an EMBL/GenBank/DDBJ whole genome shotgun (WGS) entry which is preliminary data.</text>
</comment>
<dbReference type="InterPro" id="IPR015421">
    <property type="entry name" value="PyrdxlP-dep_Trfase_major"/>
</dbReference>
<dbReference type="Gene3D" id="3.40.640.10">
    <property type="entry name" value="Type I PLP-dependent aspartate aminotransferase-like (Major domain)"/>
    <property type="match status" value="1"/>
</dbReference>
<proteinExistence type="predicted"/>
<gene>
    <name evidence="2" type="ORF">L3X38_033285</name>
</gene>
<dbReference type="Proteomes" id="UP001054821">
    <property type="component" value="Chromosome 6"/>
</dbReference>
<dbReference type="AlphaFoldDB" id="A0AAD4VI02"/>
<dbReference type="InterPro" id="IPR039429">
    <property type="entry name" value="SHMT-like_dom"/>
</dbReference>